<comment type="caution">
    <text evidence="2">The sequence shown here is derived from an EMBL/GenBank/DDBJ whole genome shotgun (WGS) entry which is preliminary data.</text>
</comment>
<gene>
    <name evidence="2" type="ORF">PPL_04365</name>
</gene>
<proteinExistence type="predicted"/>
<dbReference type="PANTHER" id="PTHR16148:SF14">
    <property type="entry name" value="MYND-TYPE DOMAIN-CONTAINING PROTEIN"/>
    <property type="match status" value="1"/>
</dbReference>
<evidence type="ECO:0000313" key="3">
    <source>
        <dbReference type="Proteomes" id="UP000001396"/>
    </source>
</evidence>
<feature type="region of interest" description="Disordered" evidence="1">
    <location>
        <begin position="617"/>
        <end position="641"/>
    </location>
</feature>
<organism evidence="2 3">
    <name type="scientific">Heterostelium pallidum (strain ATCC 26659 / Pp 5 / PN500)</name>
    <name type="common">Cellular slime mold</name>
    <name type="synonym">Polysphondylium pallidum</name>
    <dbReference type="NCBI Taxonomy" id="670386"/>
    <lineage>
        <taxon>Eukaryota</taxon>
        <taxon>Amoebozoa</taxon>
        <taxon>Evosea</taxon>
        <taxon>Eumycetozoa</taxon>
        <taxon>Dictyostelia</taxon>
        <taxon>Acytosteliales</taxon>
        <taxon>Acytosteliaceae</taxon>
        <taxon>Heterostelium</taxon>
    </lineage>
</organism>
<protein>
    <submittedName>
        <fullName evidence="2">Uncharacterized protein</fullName>
    </submittedName>
</protein>
<accession>D3B7C8</accession>
<dbReference type="RefSeq" id="XP_020434788.1">
    <property type="nucleotide sequence ID" value="XM_020575268.1"/>
</dbReference>
<sequence>MNTTTKISSSGCGSYNYQYIRYYIKHQYQSSIFSNTSSTTTHALTPTTSTSTSTTTSPPLKSNYKYIYNNSNFNLLGRFNYSTSNTNRYSNNSNSNLYSNRLNNIRNVNDNNNNSEYNNNSSNYNYHHNHHQYSDDINYTRKNPLDLTTLDKNTNYNSEDYQVLKEYFKTKPNTAEVLHHCNTAALQRGESERHRRHPSRSAKQLRPNGLLAGLAETPVPLAHQIWNALLIGLVNACRFDMAAAVISGASHSEIKLQPSTIEFCLAKTLANLDIIDKHTLKTLKDLLVPSGLPNSTWTQSMLNCRLAALVDTGDVKTAALLLSQQTDHIRNALSNQLATHIYLRHKSSFSSLTESAPSLKELLQFARVDKLDSGMILKLAQANNPESAAIHTGATIIRQYIKELIGATDNEQLQQQISPIVLHELIKISVLDNDPQSLVRLFKALKPLREYPAETKRILYMANDIVNDPWVADILKSSTEYKLHPILPAKPTCTLSEQSIDYLKNKFLQQRINQDIIHEYNNHNNNNNHNNIEINEQIYKFLIQLKSRNIASNSKVFHSPQQELMIERMILYKQIGNSNNTNKRIVNSLFKVIGKSSSSTTHIIPYCFRNNNNISSVSQTSPSSSSSSSLISRSYSNNSSSSNNILFNRNASSLNFEEIDSPKSSSSPQQHLYTSHPIYIEIQHIKKLYEVNNYVLADQRPKHVGHLFAWIVKAKPFKVVQIIDDFMSYFLAIKDHMWITRTIEQYTWHNIPRINDQLLDKLANYIFTKMHSEPKILHLFNRSDISQYTLFTLFKNNLTESQQNNNNNNNNNSIINQLDLPSLPSLSTLIVYNEAMSLFDPKSNNNDNNNNSSSNNSNNSSQVKSDKDREIHYELFGHLRHFMWRSKNTTFLESIISIYLKLDCYHHALSWYARGANMVGHLAYKPFVAYHKLRGDEELARHWSAVSTAPIGDVAAMRSFLSYSIDPLIKGEAFRRQAAVRRGGFAAINADNQLAAFLEKSEIDQIIEKLEKFYFLNKELPRDQLIIRCAIAIYESVPEHYPNFLKLVPNRFAPLFSNPRFFSDSLQSDLMSGINMLPGREAVGNVGPFNDILISLVGSKRYTLLTRILAAGLEMKQKHFPQLQTRTLDAIANNLLVNIKEDQQAQQLASTVLTLLPQQHESLPLHNLKLSNVIQRGEYPLATELFQNMQQKDQLSYQLAAQILLKQHESNNQNNSSSSELSLEQFDSFFGIDRKTDSTPSNDLSQQQYATVFKIFHQANQTRLIREYFDSLMFENTLQTTNSLSQDLILLIMKVLEGQPALRCRFFKSLMDLKKMTSITPAIQILIKGDNEMVKDPHVRASSYKLFEQTTSQAIAVSSSDQQTH</sequence>
<dbReference type="GeneID" id="31359852"/>
<feature type="compositionally biased region" description="Low complexity" evidence="1">
    <location>
        <begin position="843"/>
        <end position="861"/>
    </location>
</feature>
<dbReference type="InParanoid" id="D3B7C8"/>
<dbReference type="PANTHER" id="PTHR16148">
    <property type="entry name" value="NF-KAPPA-B-REPRESSING FACTOR-RELATED"/>
    <property type="match status" value="1"/>
</dbReference>
<feature type="region of interest" description="Disordered" evidence="1">
    <location>
        <begin position="841"/>
        <end position="865"/>
    </location>
</feature>
<reference evidence="2 3" key="1">
    <citation type="journal article" date="2011" name="Genome Res.">
        <title>Phylogeny-wide analysis of social amoeba genomes highlights ancient origins for complex intercellular communication.</title>
        <authorList>
            <person name="Heidel A.J."/>
            <person name="Lawal H.M."/>
            <person name="Felder M."/>
            <person name="Schilde C."/>
            <person name="Helps N.R."/>
            <person name="Tunggal B."/>
            <person name="Rivero F."/>
            <person name="John U."/>
            <person name="Schleicher M."/>
            <person name="Eichinger L."/>
            <person name="Platzer M."/>
            <person name="Noegel A.A."/>
            <person name="Schaap P."/>
            <person name="Gloeckner G."/>
        </authorList>
    </citation>
    <scope>NUCLEOTIDE SEQUENCE [LARGE SCALE GENOMIC DNA]</scope>
    <source>
        <strain evidence="3">ATCC 26659 / Pp 5 / PN500</strain>
    </source>
</reference>
<feature type="region of interest" description="Disordered" evidence="1">
    <location>
        <begin position="37"/>
        <end position="57"/>
    </location>
</feature>
<evidence type="ECO:0000256" key="1">
    <source>
        <dbReference type="SAM" id="MobiDB-lite"/>
    </source>
</evidence>
<keyword evidence="3" id="KW-1185">Reference proteome</keyword>
<evidence type="ECO:0000313" key="2">
    <source>
        <dbReference type="EMBL" id="EFA82671.1"/>
    </source>
</evidence>
<name>D3B7C8_HETP5</name>
<dbReference type="Proteomes" id="UP000001396">
    <property type="component" value="Unassembled WGS sequence"/>
</dbReference>
<dbReference type="EMBL" id="ADBJ01000018">
    <property type="protein sequence ID" value="EFA82671.1"/>
    <property type="molecule type" value="Genomic_DNA"/>
</dbReference>